<dbReference type="InterPro" id="IPR010095">
    <property type="entry name" value="Cas12f1-like_TNB"/>
</dbReference>
<keyword evidence="9" id="KW-1185">Reference proteome</keyword>
<accession>A0A023DJW9</accession>
<keyword evidence="4" id="KW-0238">DNA-binding</keyword>
<protein>
    <submittedName>
        <fullName evidence="8">Putative transposase</fullName>
    </submittedName>
</protein>
<evidence type="ECO:0000256" key="4">
    <source>
        <dbReference type="ARBA" id="ARBA00023125"/>
    </source>
</evidence>
<evidence type="ECO:0000256" key="3">
    <source>
        <dbReference type="ARBA" id="ARBA00022578"/>
    </source>
</evidence>
<evidence type="ECO:0000313" key="8">
    <source>
        <dbReference type="EMBL" id="GAJ41533.1"/>
    </source>
</evidence>
<dbReference type="AlphaFoldDB" id="A0A023DJW9"/>
<dbReference type="GO" id="GO:0032196">
    <property type="term" value="P:transposition"/>
    <property type="evidence" value="ECO:0007669"/>
    <property type="project" value="UniProtKB-KW"/>
</dbReference>
<evidence type="ECO:0000256" key="2">
    <source>
        <dbReference type="ARBA" id="ARBA00011044"/>
    </source>
</evidence>
<proteinExistence type="inferred from homology"/>
<organism evidence="8 9">
    <name type="scientific">Parageobacillus caldoxylosilyticus NBRC 107762</name>
    <dbReference type="NCBI Taxonomy" id="1220594"/>
    <lineage>
        <taxon>Bacteria</taxon>
        <taxon>Bacillati</taxon>
        <taxon>Bacillota</taxon>
        <taxon>Bacilli</taxon>
        <taxon>Bacillales</taxon>
        <taxon>Anoxybacillaceae</taxon>
        <taxon>Saccharococcus</taxon>
    </lineage>
</organism>
<comment type="similarity">
    <text evidence="2">In the N-terminal section; belongs to the transposase 2 family.</text>
</comment>
<sequence length="376" mass="43852">MELTLTAKVKLNPSPEQETLLHETRSAYQRGCQYVSNMVFQNKILKQRKLHDLTYRHLRSVFSLKSQMAQSVVKTVIARYKSLQSNGHQWNLVCFKKGEYDLVWHRDYTLCGDVFSINTLHGRIKVSFERKGMERYFDGIWKFGTAKLIYKNKKWFLHIPVFKQVEDVDLGNIRQVVGVDFGVNFLCTAYDSQGKTTFFRGKAVKQKRSHYQRLRQELQKRGTTSARRSLKKIGQRENRWMTDINHSVSKALVEKYGPNTLFVIEDLTGVRHATERVRLKDRYVTVSWAFRQLREMLEYKAMRNGSKVIAVDPKFTSQTCPKCGHTERANRDKRKHLFCCRNCGYRSNDDRIGAMNLQRKGIEYISAVTGGAGLRL</sequence>
<dbReference type="NCBIfam" id="TIGR01766">
    <property type="entry name" value="IS200/IS605 family accessory protein TnpB-like domain"/>
    <property type="match status" value="1"/>
</dbReference>
<evidence type="ECO:0000256" key="5">
    <source>
        <dbReference type="ARBA" id="ARBA00023172"/>
    </source>
</evidence>
<evidence type="ECO:0000313" key="9">
    <source>
        <dbReference type="Proteomes" id="UP000023561"/>
    </source>
</evidence>
<dbReference type="NCBIfam" id="NF040570">
    <property type="entry name" value="guided_TnpB"/>
    <property type="match status" value="1"/>
</dbReference>
<comment type="similarity">
    <text evidence="1">In the C-terminal section; belongs to the transposase 35 family.</text>
</comment>
<gene>
    <name evidence="8" type="ORF">GCA01S_074_00050</name>
</gene>
<keyword evidence="5" id="KW-0233">DNA recombination</keyword>
<name>A0A023DJW9_9BACL</name>
<evidence type="ECO:0000259" key="6">
    <source>
        <dbReference type="Pfam" id="PF01385"/>
    </source>
</evidence>
<dbReference type="Proteomes" id="UP000023561">
    <property type="component" value="Unassembled WGS sequence"/>
</dbReference>
<dbReference type="GeneID" id="301194518"/>
<dbReference type="RefSeq" id="WP_042411865.1">
    <property type="nucleotide sequence ID" value="NZ_BAWO01000074.1"/>
</dbReference>
<dbReference type="Pfam" id="PF01385">
    <property type="entry name" value="OrfB_IS605"/>
    <property type="match status" value="1"/>
</dbReference>
<dbReference type="Pfam" id="PF07282">
    <property type="entry name" value="Cas12f1-like_TNB"/>
    <property type="match status" value="1"/>
</dbReference>
<dbReference type="GO" id="GO:0006310">
    <property type="term" value="P:DNA recombination"/>
    <property type="evidence" value="ECO:0007669"/>
    <property type="project" value="UniProtKB-KW"/>
</dbReference>
<dbReference type="PANTHER" id="PTHR30405">
    <property type="entry name" value="TRANSPOSASE"/>
    <property type="match status" value="1"/>
</dbReference>
<dbReference type="InterPro" id="IPR051399">
    <property type="entry name" value="RNA-guided_DNA_endo/Transpos"/>
</dbReference>
<dbReference type="EMBL" id="BAWO01000074">
    <property type="protein sequence ID" value="GAJ41533.1"/>
    <property type="molecule type" value="Genomic_DNA"/>
</dbReference>
<reference evidence="8 9" key="1">
    <citation type="submission" date="2014-04" db="EMBL/GenBank/DDBJ databases">
        <title>Whole genome shotgun sequence of Geobacillus caldoxylosilyticus NBRC 107762.</title>
        <authorList>
            <person name="Hosoyama A."/>
            <person name="Hosoyama Y."/>
            <person name="Katano-Makiyama Y."/>
            <person name="Tsuchikane K."/>
            <person name="Ohji S."/>
            <person name="Ichikawa N."/>
            <person name="Yamazoe A."/>
            <person name="Fujita N."/>
        </authorList>
    </citation>
    <scope>NUCLEOTIDE SEQUENCE [LARGE SCALE GENOMIC DNA]</scope>
    <source>
        <strain evidence="8 9">NBRC 107762</strain>
    </source>
</reference>
<dbReference type="InterPro" id="IPR001959">
    <property type="entry name" value="Transposase"/>
</dbReference>
<dbReference type="GO" id="GO:0003677">
    <property type="term" value="F:DNA binding"/>
    <property type="evidence" value="ECO:0007669"/>
    <property type="project" value="UniProtKB-KW"/>
</dbReference>
<feature type="domain" description="Cas12f1-like TNB" evidence="7">
    <location>
        <begin position="290"/>
        <end position="357"/>
    </location>
</feature>
<feature type="domain" description="Probable transposase IS891/IS1136/IS1341" evidence="6">
    <location>
        <begin position="171"/>
        <end position="267"/>
    </location>
</feature>
<comment type="caution">
    <text evidence="8">The sequence shown here is derived from an EMBL/GenBank/DDBJ whole genome shotgun (WGS) entry which is preliminary data.</text>
</comment>
<dbReference type="OrthoDB" id="4278026at2"/>
<keyword evidence="3" id="KW-0815">Transposition</keyword>
<dbReference type="PANTHER" id="PTHR30405:SF11">
    <property type="entry name" value="RNA-GUIDED DNA ENDONUCLEASE RV2885C-RELATED"/>
    <property type="match status" value="1"/>
</dbReference>
<evidence type="ECO:0000259" key="7">
    <source>
        <dbReference type="Pfam" id="PF07282"/>
    </source>
</evidence>
<evidence type="ECO:0000256" key="1">
    <source>
        <dbReference type="ARBA" id="ARBA00008761"/>
    </source>
</evidence>